<dbReference type="InterPro" id="IPR005175">
    <property type="entry name" value="PPC_dom"/>
</dbReference>
<dbReference type="OrthoDB" id="1932529at2759"/>
<dbReference type="SUPFAM" id="SSF117856">
    <property type="entry name" value="AF0104/ALDC/Ptd012-like"/>
    <property type="match status" value="1"/>
</dbReference>
<comment type="function">
    <text evidence="2">Transcription factor that specifically binds AT-rich DNA sequences related to the nuclear matrix attachment regions (MARs).</text>
</comment>
<feature type="region of interest" description="Disordered" evidence="3">
    <location>
        <begin position="194"/>
        <end position="232"/>
    </location>
</feature>
<dbReference type="GO" id="GO:0005634">
    <property type="term" value="C:nucleus"/>
    <property type="evidence" value="ECO:0007669"/>
    <property type="project" value="UniProtKB-SubCell"/>
</dbReference>
<evidence type="ECO:0000313" key="5">
    <source>
        <dbReference type="EMBL" id="KAG0497743.1"/>
    </source>
</evidence>
<evidence type="ECO:0000313" key="8">
    <source>
        <dbReference type="Proteomes" id="UP000639772"/>
    </source>
</evidence>
<feature type="compositionally biased region" description="Low complexity" evidence="3">
    <location>
        <begin position="219"/>
        <end position="232"/>
    </location>
</feature>
<keyword evidence="2" id="KW-0238">DNA-binding</keyword>
<proteinExistence type="predicted"/>
<keyword evidence="7" id="KW-1185">Reference proteome</keyword>
<evidence type="ECO:0000313" key="7">
    <source>
        <dbReference type="Proteomes" id="UP000636800"/>
    </source>
</evidence>
<dbReference type="Proteomes" id="UP000639772">
    <property type="component" value="Chromosome 1"/>
</dbReference>
<dbReference type="Pfam" id="PF03479">
    <property type="entry name" value="PCC"/>
    <property type="match status" value="1"/>
</dbReference>
<feature type="domain" description="PPC" evidence="4">
    <location>
        <begin position="66"/>
        <end position="203"/>
    </location>
</feature>
<dbReference type="PIRSF" id="PIRSF016021">
    <property type="entry name" value="ESCAROLA"/>
    <property type="match status" value="1"/>
</dbReference>
<dbReference type="Gene3D" id="3.30.1330.80">
    <property type="entry name" value="Hypothetical protein, similar to alpha- acetolactate decarboxylase, domain 2"/>
    <property type="match status" value="1"/>
</dbReference>
<protein>
    <recommendedName>
        <fullName evidence="2">AT-hook motif nuclear-localized protein</fullName>
    </recommendedName>
</protein>
<dbReference type="EMBL" id="JADCNM010000001">
    <property type="protein sequence ID" value="KAG0502071.1"/>
    <property type="molecule type" value="Genomic_DNA"/>
</dbReference>
<dbReference type="Proteomes" id="UP000636800">
    <property type="component" value="Chromosome 1"/>
</dbReference>
<organism evidence="6 8">
    <name type="scientific">Vanilla planifolia</name>
    <name type="common">Vanilla</name>
    <dbReference type="NCBI Taxonomy" id="51239"/>
    <lineage>
        <taxon>Eukaryota</taxon>
        <taxon>Viridiplantae</taxon>
        <taxon>Streptophyta</taxon>
        <taxon>Embryophyta</taxon>
        <taxon>Tracheophyta</taxon>
        <taxon>Spermatophyta</taxon>
        <taxon>Magnoliopsida</taxon>
        <taxon>Liliopsida</taxon>
        <taxon>Asparagales</taxon>
        <taxon>Orchidaceae</taxon>
        <taxon>Vanilloideae</taxon>
        <taxon>Vanilleae</taxon>
        <taxon>Vanilla</taxon>
    </lineage>
</organism>
<reference evidence="7 8" key="1">
    <citation type="journal article" date="2020" name="Nat. Food">
        <title>A phased Vanilla planifolia genome enables genetic improvement of flavour and production.</title>
        <authorList>
            <person name="Hasing T."/>
            <person name="Tang H."/>
            <person name="Brym M."/>
            <person name="Khazi F."/>
            <person name="Huang T."/>
            <person name="Chambers A.H."/>
        </authorList>
    </citation>
    <scope>NUCLEOTIDE SEQUENCE [LARGE SCALE GENOMIC DNA]</scope>
    <source>
        <tissue evidence="6">Leaf</tissue>
    </source>
</reference>
<evidence type="ECO:0000256" key="1">
    <source>
        <dbReference type="ARBA" id="ARBA00004123"/>
    </source>
</evidence>
<feature type="compositionally biased region" description="Gly residues" evidence="3">
    <location>
        <begin position="199"/>
        <end position="218"/>
    </location>
</feature>
<keyword evidence="2" id="KW-0804">Transcription</keyword>
<dbReference type="GO" id="GO:0003700">
    <property type="term" value="F:DNA-binding transcription factor activity"/>
    <property type="evidence" value="ECO:0007669"/>
    <property type="project" value="TreeGrafter"/>
</dbReference>
<dbReference type="AlphaFoldDB" id="A0A835S176"/>
<evidence type="ECO:0000259" key="4">
    <source>
        <dbReference type="PROSITE" id="PS51742"/>
    </source>
</evidence>
<comment type="caution">
    <text evidence="6">The sequence shown here is derived from an EMBL/GenBank/DDBJ whole genome shotgun (WGS) entry which is preliminary data.</text>
</comment>
<evidence type="ECO:0000256" key="3">
    <source>
        <dbReference type="SAM" id="MobiDB-lite"/>
    </source>
</evidence>
<dbReference type="InterPro" id="IPR014476">
    <property type="entry name" value="AHL15-29"/>
</dbReference>
<dbReference type="PROSITE" id="PS51742">
    <property type="entry name" value="PPC"/>
    <property type="match status" value="1"/>
</dbReference>
<comment type="subcellular location">
    <subcellularLocation>
        <location evidence="1 2">Nucleus</location>
    </subcellularLocation>
</comment>
<dbReference type="PANTHER" id="PTHR31100:SF3">
    <property type="entry name" value="AT-HOOK MOTIF NUCLEAR-LOCALIZED PROTEIN 20"/>
    <property type="match status" value="1"/>
</dbReference>
<keyword evidence="2" id="KW-0539">Nucleus</keyword>
<feature type="compositionally biased region" description="Basic and acidic residues" evidence="3">
    <location>
        <begin position="26"/>
        <end position="36"/>
    </location>
</feature>
<gene>
    <name evidence="6" type="ORF">HPP92_002143</name>
    <name evidence="5" type="ORF">HPP92_002434</name>
</gene>
<feature type="region of interest" description="Disordered" evidence="3">
    <location>
        <begin position="1"/>
        <end position="65"/>
    </location>
</feature>
<evidence type="ECO:0000256" key="2">
    <source>
        <dbReference type="PIRNR" id="PIRNR016021"/>
    </source>
</evidence>
<sequence length="255" mass="25757">MNIGLKDSSDPGSGSGLPVDDDDDRVDNGDEPREGAVDVGSRRPRGRPPGSKNKPKPPIFVTRDSPNALRSHVMEVAGGADVADSIAQFARRRQRGVCVLSGAGAVANVTLRQPAAPGSVVALQGRFEILSLTGTFLPGPAPPGSTGLTVYLAGGQGQVVGGSVVGSLVAAGPVMVVAATFSNATYERLPLEEEEAHDGVGGSGPMPGGSPPGLGSGGLSDPSGLPMFNLPPNLMPNSGQLDAFGPTWAHGRPPF</sequence>
<evidence type="ECO:0000313" key="6">
    <source>
        <dbReference type="EMBL" id="KAG0502071.1"/>
    </source>
</evidence>
<dbReference type="GO" id="GO:0003680">
    <property type="term" value="F:minor groove of adenine-thymine-rich DNA binding"/>
    <property type="evidence" value="ECO:0007669"/>
    <property type="project" value="UniProtKB-UniRule"/>
</dbReference>
<name>A0A835S176_VANPL</name>
<keyword evidence="2" id="KW-0805">Transcription regulation</keyword>
<dbReference type="EMBL" id="JADCNL010000001">
    <property type="protein sequence ID" value="KAG0497743.1"/>
    <property type="molecule type" value="Genomic_DNA"/>
</dbReference>
<dbReference type="PANTHER" id="PTHR31100">
    <property type="entry name" value="AT-HOOK MOTIF NUCLEAR-LOCALIZED PROTEIN 15"/>
    <property type="match status" value="1"/>
</dbReference>
<dbReference type="FunFam" id="3.30.1330.80:FF:000001">
    <property type="entry name" value="AT-hook motif nuclear-localized protein"/>
    <property type="match status" value="1"/>
</dbReference>
<dbReference type="CDD" id="cd11378">
    <property type="entry name" value="DUF296"/>
    <property type="match status" value="1"/>
</dbReference>
<accession>A0A835S176</accession>